<protein>
    <recommendedName>
        <fullName evidence="6">Mediator of RNA polymerase II transcription subunit 18</fullName>
    </recommendedName>
    <alternativeName>
        <fullName evidence="6">Mediator complex subunit 18</fullName>
    </alternativeName>
</protein>
<dbReference type="EMBL" id="CAWYQH010000046">
    <property type="protein sequence ID" value="CAK8677255.1"/>
    <property type="molecule type" value="Genomic_DNA"/>
</dbReference>
<dbReference type="Gene3D" id="2.40.320.10">
    <property type="entry name" value="Hypothetical Protein Pfu-838710-001"/>
    <property type="match status" value="1"/>
</dbReference>
<comment type="subunit">
    <text evidence="6">Component of the Mediator complex.</text>
</comment>
<evidence type="ECO:0000256" key="6">
    <source>
        <dbReference type="RuleBase" id="RU364150"/>
    </source>
</evidence>
<comment type="caution">
    <text evidence="7">The sequence shown here is derived from an EMBL/GenBank/DDBJ whole genome shotgun (WGS) entry which is preliminary data.</text>
</comment>
<keyword evidence="6" id="KW-0010">Activator</keyword>
<keyword evidence="5 6" id="KW-0539">Nucleus</keyword>
<dbReference type="PANTHER" id="PTHR13321">
    <property type="entry name" value="MEDIATOR OF RNA POLYMERASE II TRANSCRIPTION, SUBUNIT 18"/>
    <property type="match status" value="1"/>
</dbReference>
<accession>A0ABP0FC24</accession>
<dbReference type="Pfam" id="PF09637">
    <property type="entry name" value="Med18"/>
    <property type="match status" value="2"/>
</dbReference>
<sequence length="217" mass="24092">MNDASYHPLSADSASNVNLQEFFLQGSVLDGSIDKLFGRLQGICDNVKPEMFTDRERTYYLSTPGLTTSVMVKACKSVIQPSAPWQIKYIGNIEAADHTKPAMIRSNVTVAVSQDPSQFLEELGFILRYEVVLRGQFYRKGNLKVTVAKLLLNSGIAASTFDATKLEAANTSHLVEISALSLMRDDGAAEEVRHFAQLLAPIAMMEKVDHRRIQMHQ</sequence>
<keyword evidence="3 6" id="KW-0805">Transcription regulation</keyword>
<evidence type="ECO:0000313" key="8">
    <source>
        <dbReference type="Proteomes" id="UP001642483"/>
    </source>
</evidence>
<keyword evidence="4 6" id="KW-0804">Transcription</keyword>
<evidence type="ECO:0000256" key="4">
    <source>
        <dbReference type="ARBA" id="ARBA00023163"/>
    </source>
</evidence>
<organism evidence="7 8">
    <name type="scientific">Clavelina lepadiformis</name>
    <name type="common">Light-bulb sea squirt</name>
    <name type="synonym">Ascidia lepadiformis</name>
    <dbReference type="NCBI Taxonomy" id="159417"/>
    <lineage>
        <taxon>Eukaryota</taxon>
        <taxon>Metazoa</taxon>
        <taxon>Chordata</taxon>
        <taxon>Tunicata</taxon>
        <taxon>Ascidiacea</taxon>
        <taxon>Aplousobranchia</taxon>
        <taxon>Clavelinidae</taxon>
        <taxon>Clavelina</taxon>
    </lineage>
</organism>
<evidence type="ECO:0000256" key="2">
    <source>
        <dbReference type="ARBA" id="ARBA00009814"/>
    </source>
</evidence>
<evidence type="ECO:0000313" key="7">
    <source>
        <dbReference type="EMBL" id="CAK8677255.1"/>
    </source>
</evidence>
<evidence type="ECO:0000256" key="1">
    <source>
        <dbReference type="ARBA" id="ARBA00004123"/>
    </source>
</evidence>
<comment type="function">
    <text evidence="6">Component of the Mediator complex, a coactivator involved in the regulated transcription of nearly all RNA polymerase II-dependent genes. Mediator functions as a bridge to convey information from gene-specific regulatory proteins to the basal RNA polymerase II transcription machinery. Mediator is recruited to promoters by direct interactions with regulatory proteins and serves as a scaffold for the assembly of a functional preinitiation complex with RNA polymerase II and the general transcription factors.</text>
</comment>
<dbReference type="InterPro" id="IPR019095">
    <property type="entry name" value="Mediator_Med18"/>
</dbReference>
<comment type="similarity">
    <text evidence="2 6">Belongs to the Mediator complex subunit 18 family.</text>
</comment>
<evidence type="ECO:0000256" key="5">
    <source>
        <dbReference type="ARBA" id="ARBA00023242"/>
    </source>
</evidence>
<proteinExistence type="inferred from homology"/>
<comment type="subcellular location">
    <subcellularLocation>
        <location evidence="1 6">Nucleus</location>
    </subcellularLocation>
</comment>
<evidence type="ECO:0000256" key="3">
    <source>
        <dbReference type="ARBA" id="ARBA00023015"/>
    </source>
</evidence>
<gene>
    <name evidence="6" type="primary">MED18</name>
    <name evidence="7" type="ORF">CVLEPA_LOCUS6653</name>
</gene>
<keyword evidence="8" id="KW-1185">Reference proteome</keyword>
<dbReference type="PANTHER" id="PTHR13321:SF2">
    <property type="entry name" value="MEDIATOR OF RNA POLYMERASE II TRANSCRIPTION SUBUNIT 18"/>
    <property type="match status" value="1"/>
</dbReference>
<name>A0ABP0FC24_CLALP</name>
<dbReference type="Proteomes" id="UP001642483">
    <property type="component" value="Unassembled WGS sequence"/>
</dbReference>
<reference evidence="7 8" key="1">
    <citation type="submission" date="2024-02" db="EMBL/GenBank/DDBJ databases">
        <authorList>
            <person name="Daric V."/>
            <person name="Darras S."/>
        </authorList>
    </citation>
    <scope>NUCLEOTIDE SEQUENCE [LARGE SCALE GENOMIC DNA]</scope>
</reference>